<dbReference type="InterPro" id="IPR050706">
    <property type="entry name" value="Cyclic-di-GMP_PDE-like"/>
</dbReference>
<dbReference type="AlphaFoldDB" id="A0A7Y7RQT3"/>
<dbReference type="SMART" id="SM00052">
    <property type="entry name" value="EAL"/>
    <property type="match status" value="1"/>
</dbReference>
<sequence length="406" mass="45546">MKVLKRVFNNGHSIECPLASESNAPSRHTLSSQFKITGAYGVLWLISALLMAWAALYAAEHLAAMYVAENMRDIIDLGNGNFSAYDPEVLNELSALGNYDAITPAHWPTLLAKTYAFIEYCILLFVWAAGLFSILAVFKVSCSAYAFYFSLEAKFRRAIVNGELDIRYQPMVDMKTGMWTGAEALLRWTHKGQVVSPALFIPLIERSGLMPLTTRWVCQRVIEDYSRLIWACDRFYVSINLSAQDVLDSTFAGYIEQLLAQYRIPASRIVFEVTEGVMLDKQAATVQLDRLRALGHKIALDDFGTGYSNLSYLDCLPLDIIKIDRSFVTRKDDGPANMVLVHLLDMAWHLNLKVIVEGIETSAQVKRLLALGALTGQGWFYSKDLAAEELVNGYFSLVHPDMNRVI</sequence>
<name>A0A7Y7RQT3_9PSED</name>
<keyword evidence="1" id="KW-1133">Transmembrane helix</keyword>
<evidence type="ECO:0000313" key="4">
    <source>
        <dbReference type="Proteomes" id="UP000560470"/>
    </source>
</evidence>
<dbReference type="EMBL" id="JACAOZ010000006">
    <property type="protein sequence ID" value="NVZ55835.1"/>
    <property type="molecule type" value="Genomic_DNA"/>
</dbReference>
<keyword evidence="1" id="KW-0472">Membrane</keyword>
<evidence type="ECO:0000313" key="3">
    <source>
        <dbReference type="EMBL" id="NVZ55835.1"/>
    </source>
</evidence>
<dbReference type="RefSeq" id="WP_161905773.1">
    <property type="nucleotide sequence ID" value="NZ_JACAOZ010000006.1"/>
</dbReference>
<dbReference type="InterPro" id="IPR035919">
    <property type="entry name" value="EAL_sf"/>
</dbReference>
<protein>
    <submittedName>
        <fullName evidence="3">EAL domain-containing protein</fullName>
    </submittedName>
</protein>
<evidence type="ECO:0000259" key="2">
    <source>
        <dbReference type="PROSITE" id="PS50883"/>
    </source>
</evidence>
<dbReference type="PROSITE" id="PS50883">
    <property type="entry name" value="EAL"/>
    <property type="match status" value="1"/>
</dbReference>
<dbReference type="Pfam" id="PF00563">
    <property type="entry name" value="EAL"/>
    <property type="match status" value="1"/>
</dbReference>
<comment type="caution">
    <text evidence="3">The sequence shown here is derived from an EMBL/GenBank/DDBJ whole genome shotgun (WGS) entry which is preliminary data.</text>
</comment>
<accession>A0A7Y7RQT3</accession>
<dbReference type="InterPro" id="IPR001633">
    <property type="entry name" value="EAL_dom"/>
</dbReference>
<dbReference type="GO" id="GO:0071111">
    <property type="term" value="F:cyclic-guanylate-specific phosphodiesterase activity"/>
    <property type="evidence" value="ECO:0007669"/>
    <property type="project" value="InterPro"/>
</dbReference>
<dbReference type="Proteomes" id="UP000560470">
    <property type="component" value="Unassembled WGS sequence"/>
</dbReference>
<proteinExistence type="predicted"/>
<dbReference type="PANTHER" id="PTHR33121">
    <property type="entry name" value="CYCLIC DI-GMP PHOSPHODIESTERASE PDEF"/>
    <property type="match status" value="1"/>
</dbReference>
<feature type="transmembrane region" description="Helical" evidence="1">
    <location>
        <begin position="117"/>
        <end position="148"/>
    </location>
</feature>
<dbReference type="CDD" id="cd01948">
    <property type="entry name" value="EAL"/>
    <property type="match status" value="1"/>
</dbReference>
<organism evidence="3 4">
    <name type="scientific">Pseudomonas edaphica</name>
    <dbReference type="NCBI Taxonomy" id="2006980"/>
    <lineage>
        <taxon>Bacteria</taxon>
        <taxon>Pseudomonadati</taxon>
        <taxon>Pseudomonadota</taxon>
        <taxon>Gammaproteobacteria</taxon>
        <taxon>Pseudomonadales</taxon>
        <taxon>Pseudomonadaceae</taxon>
        <taxon>Pseudomonas</taxon>
    </lineage>
</organism>
<dbReference type="Gene3D" id="3.20.20.450">
    <property type="entry name" value="EAL domain"/>
    <property type="match status" value="1"/>
</dbReference>
<feature type="domain" description="EAL" evidence="2">
    <location>
        <begin position="148"/>
        <end position="398"/>
    </location>
</feature>
<keyword evidence="1" id="KW-0812">Transmembrane</keyword>
<reference evidence="3 4" key="1">
    <citation type="submission" date="2020-04" db="EMBL/GenBank/DDBJ databases">
        <title>Molecular characterization of pseudomonads from Agaricus bisporus reveal novel blotch 2 pathogens in Western Europe.</title>
        <authorList>
            <person name="Taparia T."/>
            <person name="Krijger M."/>
            <person name="Haynes E."/>
            <person name="Elpinstone J.G."/>
            <person name="Noble R."/>
            <person name="Van Der Wolf J."/>
        </authorList>
    </citation>
    <scope>NUCLEOTIDE SEQUENCE [LARGE SCALE GENOMIC DNA]</scope>
    <source>
        <strain evidence="3 4">B7002</strain>
    </source>
</reference>
<evidence type="ECO:0000256" key="1">
    <source>
        <dbReference type="SAM" id="Phobius"/>
    </source>
</evidence>
<feature type="transmembrane region" description="Helical" evidence="1">
    <location>
        <begin position="37"/>
        <end position="59"/>
    </location>
</feature>
<dbReference type="SUPFAM" id="SSF141868">
    <property type="entry name" value="EAL domain-like"/>
    <property type="match status" value="1"/>
</dbReference>
<gene>
    <name evidence="3" type="ORF">HX797_06115</name>
</gene>
<dbReference type="PANTHER" id="PTHR33121:SF81">
    <property type="entry name" value="CYCLIC DI-GMP PHOSPHODIESTERASE PDEB-RELATED"/>
    <property type="match status" value="1"/>
</dbReference>